<dbReference type="Pfam" id="PF12697">
    <property type="entry name" value="Abhydrolase_6"/>
    <property type="match status" value="1"/>
</dbReference>
<dbReference type="RefSeq" id="WP_149514693.1">
    <property type="nucleotide sequence ID" value="NZ_VDFC01000052.1"/>
</dbReference>
<protein>
    <submittedName>
        <fullName evidence="3">Alpha/beta hydrolase</fullName>
    </submittedName>
</protein>
<keyword evidence="4" id="KW-1185">Reference proteome</keyword>
<dbReference type="GO" id="GO:0016787">
    <property type="term" value="F:hydrolase activity"/>
    <property type="evidence" value="ECO:0007669"/>
    <property type="project" value="UniProtKB-KW"/>
</dbReference>
<evidence type="ECO:0000313" key="3">
    <source>
        <dbReference type="EMBL" id="KAA0929143.1"/>
    </source>
</evidence>
<dbReference type="PANTHER" id="PTHR37017">
    <property type="entry name" value="AB HYDROLASE-1 DOMAIN-CONTAINING PROTEIN-RELATED"/>
    <property type="match status" value="1"/>
</dbReference>
<accession>A0A5B0AGQ6</accession>
<dbReference type="InterPro" id="IPR029058">
    <property type="entry name" value="AB_hydrolase_fold"/>
</dbReference>
<dbReference type="Gene3D" id="3.40.50.1820">
    <property type="entry name" value="alpha/beta hydrolase"/>
    <property type="match status" value="1"/>
</dbReference>
<evidence type="ECO:0000313" key="4">
    <source>
        <dbReference type="Proteomes" id="UP000324965"/>
    </source>
</evidence>
<dbReference type="InterPro" id="IPR000073">
    <property type="entry name" value="AB_hydrolase_1"/>
</dbReference>
<organism evidence="3 4">
    <name type="scientific">Streptomyces apricus</name>
    <dbReference type="NCBI Taxonomy" id="1828112"/>
    <lineage>
        <taxon>Bacteria</taxon>
        <taxon>Bacillati</taxon>
        <taxon>Actinomycetota</taxon>
        <taxon>Actinomycetes</taxon>
        <taxon>Kitasatosporales</taxon>
        <taxon>Streptomycetaceae</taxon>
        <taxon>Streptomyces</taxon>
    </lineage>
</organism>
<evidence type="ECO:0000256" key="1">
    <source>
        <dbReference type="SAM" id="SignalP"/>
    </source>
</evidence>
<dbReference type="Proteomes" id="UP000324965">
    <property type="component" value="Unassembled WGS sequence"/>
</dbReference>
<dbReference type="PANTHER" id="PTHR37017:SF11">
    <property type="entry name" value="ESTERASE_LIPASE_THIOESTERASE DOMAIN-CONTAINING PROTEIN"/>
    <property type="match status" value="1"/>
</dbReference>
<name>A0A5B0AGQ6_9ACTN</name>
<comment type="caution">
    <text evidence="3">The sequence shown here is derived from an EMBL/GenBank/DDBJ whole genome shotgun (WGS) entry which is preliminary data.</text>
</comment>
<feature type="chain" id="PRO_5023133847" evidence="1">
    <location>
        <begin position="44"/>
        <end position="292"/>
    </location>
</feature>
<feature type="domain" description="AB hydrolase-1" evidence="2">
    <location>
        <begin position="60"/>
        <end position="281"/>
    </location>
</feature>
<evidence type="ECO:0000259" key="2">
    <source>
        <dbReference type="Pfam" id="PF12697"/>
    </source>
</evidence>
<feature type="signal peptide" evidence="1">
    <location>
        <begin position="1"/>
        <end position="43"/>
    </location>
</feature>
<gene>
    <name evidence="3" type="ORF">FGF04_31005</name>
</gene>
<dbReference type="SUPFAM" id="SSF53474">
    <property type="entry name" value="alpha/beta-Hydrolases"/>
    <property type="match status" value="1"/>
</dbReference>
<dbReference type="AlphaFoldDB" id="A0A5B0AGQ6"/>
<dbReference type="InterPro" id="IPR052897">
    <property type="entry name" value="Sec-Metab_Biosynth_Hydrolase"/>
</dbReference>
<proteinExistence type="predicted"/>
<dbReference type="EMBL" id="VDFC01000052">
    <property type="protein sequence ID" value="KAA0929143.1"/>
    <property type="molecule type" value="Genomic_DNA"/>
</dbReference>
<dbReference type="OrthoDB" id="9814966at2"/>
<sequence>MEIQVNTKATSRPRPFRSRSVSAPAAVAGVVALGLTAVTSAPAAKAQSAASATKSTKPTVVLVHGAFADSSSWNGVITRLRHEGYLVVAPANPLRGLASDSDYLKSYLKTVQGPIVLVGHSYGGSVISAAAVGNPEVRALVYVAAFLPDKGETIAELGDKFPGATLPAAFAPVPYPLPGGGTGTDLYVQKDAFHDAFAADVPTSITDLMAVTQRPLAASAFDDKATKTAWKTIPSWDLITTKNNAIAPAEQRYMAKRAHAYTAEVKSSHAAPVSHPAEVSRLIERAARATTE</sequence>
<keyword evidence="3" id="KW-0378">Hydrolase</keyword>
<keyword evidence="1" id="KW-0732">Signal</keyword>
<reference evidence="3 4" key="1">
    <citation type="submission" date="2019-05" db="EMBL/GenBank/DDBJ databases">
        <authorList>
            <person name="Hariharan J."/>
            <person name="Choudoir M.J."/>
            <person name="Diebold P."/>
            <person name="Panke-Buisse K."/>
            <person name="Buckley D.H."/>
        </authorList>
    </citation>
    <scope>NUCLEOTIDE SEQUENCE [LARGE SCALE GENOMIC DNA]</scope>
    <source>
        <strain evidence="3 4">SUN51</strain>
    </source>
</reference>